<dbReference type="EMBL" id="QHKI01000093">
    <property type="protein sequence ID" value="RSM64805.1"/>
    <property type="molecule type" value="Genomic_DNA"/>
</dbReference>
<gene>
    <name evidence="1" type="ORF">DMH04_50725</name>
</gene>
<evidence type="ECO:0000313" key="2">
    <source>
        <dbReference type="Proteomes" id="UP000287547"/>
    </source>
</evidence>
<evidence type="ECO:0000313" key="1">
    <source>
        <dbReference type="EMBL" id="RSM64805.1"/>
    </source>
</evidence>
<name>A0A428YB35_KIBAR</name>
<accession>A0A428YB35</accession>
<organism evidence="1 2">
    <name type="scientific">Kibdelosporangium aridum</name>
    <dbReference type="NCBI Taxonomy" id="2030"/>
    <lineage>
        <taxon>Bacteria</taxon>
        <taxon>Bacillati</taxon>
        <taxon>Actinomycetota</taxon>
        <taxon>Actinomycetes</taxon>
        <taxon>Pseudonocardiales</taxon>
        <taxon>Pseudonocardiaceae</taxon>
        <taxon>Kibdelosporangium</taxon>
    </lineage>
</organism>
<protein>
    <submittedName>
        <fullName evidence="1">Uncharacterized protein</fullName>
    </submittedName>
</protein>
<dbReference type="Proteomes" id="UP000287547">
    <property type="component" value="Unassembled WGS sequence"/>
</dbReference>
<dbReference type="AlphaFoldDB" id="A0A428YB35"/>
<comment type="caution">
    <text evidence="1">The sequence shown here is derived from an EMBL/GenBank/DDBJ whole genome shotgun (WGS) entry which is preliminary data.</text>
</comment>
<reference evidence="1 2" key="1">
    <citation type="submission" date="2018-05" db="EMBL/GenBank/DDBJ databases">
        <title>Evolution of GPA BGCs.</title>
        <authorList>
            <person name="Waglechner N."/>
            <person name="Wright G.D."/>
        </authorList>
    </citation>
    <scope>NUCLEOTIDE SEQUENCE [LARGE SCALE GENOMIC DNA]</scope>
    <source>
        <strain evidence="1 2">A82846</strain>
    </source>
</reference>
<sequence length="67" mass="7678">MLVDEVLRTLVRSSLRALVRVSDLPAIWLRRTAFVVTGHKHCLRSHLHRAATYPVISGVINEDRYLV</sequence>
<proteinExistence type="predicted"/>